<evidence type="ECO:0000256" key="9">
    <source>
        <dbReference type="SAM" id="SignalP"/>
    </source>
</evidence>
<dbReference type="EMBL" id="MCGO01000213">
    <property type="protein sequence ID" value="ORY21208.1"/>
    <property type="molecule type" value="Genomic_DNA"/>
</dbReference>
<dbReference type="InterPro" id="IPR001750">
    <property type="entry name" value="ND/Mrp_TM"/>
</dbReference>
<feature type="transmembrane region" description="Helical" evidence="8">
    <location>
        <begin position="299"/>
        <end position="318"/>
    </location>
</feature>
<dbReference type="AlphaFoldDB" id="A0A1Y2AF42"/>
<feature type="transmembrane region" description="Helical" evidence="8">
    <location>
        <begin position="451"/>
        <end position="469"/>
    </location>
</feature>
<dbReference type="GO" id="GO:0016020">
    <property type="term" value="C:membrane"/>
    <property type="evidence" value="ECO:0007669"/>
    <property type="project" value="UniProtKB-SubCell"/>
</dbReference>
<organism evidence="12 13">
    <name type="scientific">Rhizoclosmatium globosum</name>
    <dbReference type="NCBI Taxonomy" id="329046"/>
    <lineage>
        <taxon>Eukaryota</taxon>
        <taxon>Fungi</taxon>
        <taxon>Fungi incertae sedis</taxon>
        <taxon>Chytridiomycota</taxon>
        <taxon>Chytridiomycota incertae sedis</taxon>
        <taxon>Chytridiomycetes</taxon>
        <taxon>Chytridiales</taxon>
        <taxon>Chytriomycetaceae</taxon>
        <taxon>Rhizoclosmatium</taxon>
    </lineage>
</organism>
<keyword evidence="6" id="KW-0830">Ubiquinone</keyword>
<evidence type="ECO:0000256" key="6">
    <source>
        <dbReference type="ARBA" id="ARBA00023075"/>
    </source>
</evidence>
<feature type="chain" id="PRO_5012260054" description="NADH:ubiquinone reductase (H(+)-translocating)" evidence="9">
    <location>
        <begin position="17"/>
        <end position="643"/>
    </location>
</feature>
<feature type="transmembrane region" description="Helical" evidence="8">
    <location>
        <begin position="81"/>
        <end position="99"/>
    </location>
</feature>
<dbReference type="Proteomes" id="UP000193642">
    <property type="component" value="Unassembled WGS sequence"/>
</dbReference>
<dbReference type="GO" id="GO:0042773">
    <property type="term" value="P:ATP synthesis coupled electron transport"/>
    <property type="evidence" value="ECO:0007669"/>
    <property type="project" value="InterPro"/>
</dbReference>
<feature type="transmembrane region" description="Helical" evidence="8">
    <location>
        <begin position="368"/>
        <end position="388"/>
    </location>
</feature>
<comment type="caution">
    <text evidence="12">The sequence shown here is derived from an EMBL/GenBank/DDBJ whole genome shotgun (WGS) entry which is preliminary data.</text>
</comment>
<evidence type="ECO:0000259" key="10">
    <source>
        <dbReference type="Pfam" id="PF00361"/>
    </source>
</evidence>
<evidence type="ECO:0000256" key="5">
    <source>
        <dbReference type="ARBA" id="ARBA00022989"/>
    </source>
</evidence>
<keyword evidence="9" id="KW-0732">Signal</keyword>
<dbReference type="PANTHER" id="PTHR42829">
    <property type="entry name" value="NADH-UBIQUINONE OXIDOREDUCTASE CHAIN 5"/>
    <property type="match status" value="1"/>
</dbReference>
<dbReference type="EC" id="7.1.1.2" evidence="3"/>
<dbReference type="NCBIfam" id="TIGR01974">
    <property type="entry name" value="NDH_I_L"/>
    <property type="match status" value="1"/>
</dbReference>
<evidence type="ECO:0000256" key="8">
    <source>
        <dbReference type="SAM" id="Phobius"/>
    </source>
</evidence>
<evidence type="ECO:0000256" key="3">
    <source>
        <dbReference type="ARBA" id="ARBA00012944"/>
    </source>
</evidence>
<comment type="subcellular location">
    <subcellularLocation>
        <location evidence="2">Membrane</location>
        <topology evidence="2">Multi-pass membrane protein</topology>
    </subcellularLocation>
</comment>
<dbReference type="InterPro" id="IPR018393">
    <property type="entry name" value="NADHpl_OxRdtase_5_subgr"/>
</dbReference>
<protein>
    <recommendedName>
        <fullName evidence="3">NADH:ubiquinone reductase (H(+)-translocating)</fullName>
        <ecNumber evidence="3">7.1.1.2</ecNumber>
    </recommendedName>
</protein>
<feature type="domain" description="NADH:quinone oxidoreductase/Mrp antiporter transmembrane" evidence="10">
    <location>
        <begin position="129"/>
        <end position="402"/>
    </location>
</feature>
<feature type="transmembrane region" description="Helical" evidence="8">
    <location>
        <begin position="111"/>
        <end position="137"/>
    </location>
</feature>
<evidence type="ECO:0000256" key="7">
    <source>
        <dbReference type="ARBA" id="ARBA00023136"/>
    </source>
</evidence>
<dbReference type="Pfam" id="PF00662">
    <property type="entry name" value="Proton_antipo_N"/>
    <property type="match status" value="1"/>
</dbReference>
<keyword evidence="7 8" id="KW-0472">Membrane</keyword>
<gene>
    <name evidence="12" type="ORF">BCR33DRAFT_671443</name>
</gene>
<reference evidence="12 13" key="1">
    <citation type="submission" date="2016-07" db="EMBL/GenBank/DDBJ databases">
        <title>Pervasive Adenine N6-methylation of Active Genes in Fungi.</title>
        <authorList>
            <consortium name="DOE Joint Genome Institute"/>
            <person name="Mondo S.J."/>
            <person name="Dannebaum R.O."/>
            <person name="Kuo R.C."/>
            <person name="Labutti K."/>
            <person name="Haridas S."/>
            <person name="Kuo A."/>
            <person name="Salamov A."/>
            <person name="Ahrendt S.R."/>
            <person name="Lipzen A."/>
            <person name="Sullivan W."/>
            <person name="Andreopoulos W.B."/>
            <person name="Clum A."/>
            <person name="Lindquist E."/>
            <person name="Daum C."/>
            <person name="Ramamoorthy G.K."/>
            <person name="Gryganskyi A."/>
            <person name="Culley D."/>
            <person name="Magnuson J.K."/>
            <person name="James T.Y."/>
            <person name="O'Malley M.A."/>
            <person name="Stajich J.E."/>
            <person name="Spatafora J.W."/>
            <person name="Visel A."/>
            <person name="Grigoriev I.V."/>
        </authorList>
    </citation>
    <scope>NUCLEOTIDE SEQUENCE [LARGE SCALE GENOMIC DNA]</scope>
    <source>
        <strain evidence="12 13">JEL800</strain>
    </source>
</reference>
<feature type="transmembrane region" description="Helical" evidence="8">
    <location>
        <begin position="271"/>
        <end position="292"/>
    </location>
</feature>
<evidence type="ECO:0000313" key="12">
    <source>
        <dbReference type="EMBL" id="ORY21208.1"/>
    </source>
</evidence>
<name>A0A1Y2AF42_9FUNG</name>
<feature type="transmembrane region" description="Helical" evidence="8">
    <location>
        <begin position="241"/>
        <end position="259"/>
    </location>
</feature>
<dbReference type="PANTHER" id="PTHR42829:SF2">
    <property type="entry name" value="NADH-UBIQUINONE OXIDOREDUCTASE CHAIN 5"/>
    <property type="match status" value="1"/>
</dbReference>
<feature type="signal peptide" evidence="9">
    <location>
        <begin position="1"/>
        <end position="16"/>
    </location>
</feature>
<feature type="transmembrane region" description="Helical" evidence="8">
    <location>
        <begin position="324"/>
        <end position="348"/>
    </location>
</feature>
<feature type="transmembrane region" description="Helical" evidence="8">
    <location>
        <begin position="175"/>
        <end position="195"/>
    </location>
</feature>
<accession>A0A1Y2AF42</accession>
<dbReference type="OrthoDB" id="2686308at2759"/>
<feature type="transmembrane region" description="Helical" evidence="8">
    <location>
        <begin position="28"/>
        <end position="48"/>
    </location>
</feature>
<dbReference type="PRINTS" id="PR01434">
    <property type="entry name" value="NADHDHGNASE5"/>
</dbReference>
<evidence type="ECO:0000256" key="1">
    <source>
        <dbReference type="ARBA" id="ARBA00003257"/>
    </source>
</evidence>
<dbReference type="GO" id="GO:0008137">
    <property type="term" value="F:NADH dehydrogenase (ubiquinone) activity"/>
    <property type="evidence" value="ECO:0007669"/>
    <property type="project" value="UniProtKB-EC"/>
</dbReference>
<sequence length="643" mass="70119">MYLSIVILPLLGGLLAVNRKCGVVWGPILSTICIFITAILGTIAFFEAGLSEAPVYINLGHWFQSGYLNVEWSLVFDSLTVSMLLPVLYVSALVQLYSLSYMDVDPHKSRFFSYLSLFSFAMLLLVAGENLLVLFVGWEGVGLVSYLLVNFWFTRLAANFAALKAFLINRVGDTGLALGLLLGIAIFGDLSFATIFSMASYINGDLLTIFIIFLVIGATAKSGQMGLSTWLTAAMEGPTPVSALLHAATMVTAGVYLLMRHSPLIEYSSTGLMIIALLGGFSALLGAAGGLLENDMKRVIAFSTTSQLGYMVVCIGISQHNIALFHLINHAFFKALLFLSAGSVIHAIGDIQDLRKMGGLILLLPRTYAVMLLASLSLMAFPFMTGFYSKDFLLELILVPRNSTSAMAYILALVAAVLSATYSARLLILAFISKPNYPRIISPLIHEPSSLMTIPLLVLAVGSVFFGYLTHDLFLGLGNTFYQQVLFIHPNHLALLDASLSASSGYLLEYLPPLTLLLLFTLFPSNAKPSTSATTSSMPLSLSAAMKDSGSNQYFYLAMYTGILSHFNILNHFIIQRTLKLSVIIYRSIDKGLLEKCGPLGLKQLFTSLSFIVEQFSTGFVLHYAFIIVATLVFIPFVYILIF</sequence>
<proteinExistence type="predicted"/>
<feature type="transmembrane region" description="Helical" evidence="8">
    <location>
        <begin position="201"/>
        <end position="220"/>
    </location>
</feature>
<evidence type="ECO:0000259" key="11">
    <source>
        <dbReference type="Pfam" id="PF00662"/>
    </source>
</evidence>
<feature type="transmembrane region" description="Helical" evidence="8">
    <location>
        <begin position="554"/>
        <end position="575"/>
    </location>
</feature>
<evidence type="ECO:0000313" key="13">
    <source>
        <dbReference type="Proteomes" id="UP000193642"/>
    </source>
</evidence>
<dbReference type="PRINTS" id="PR01435">
    <property type="entry name" value="NPOXDRDTASE5"/>
</dbReference>
<evidence type="ECO:0000256" key="2">
    <source>
        <dbReference type="ARBA" id="ARBA00004141"/>
    </source>
</evidence>
<keyword evidence="4 8" id="KW-0812">Transmembrane</keyword>
<dbReference type="Pfam" id="PF00361">
    <property type="entry name" value="Proton_antipo_M"/>
    <property type="match status" value="1"/>
</dbReference>
<dbReference type="STRING" id="329046.A0A1Y2AF42"/>
<feature type="transmembrane region" description="Helical" evidence="8">
    <location>
        <begin position="408"/>
        <end position="431"/>
    </location>
</feature>
<dbReference type="GO" id="GO:0003954">
    <property type="term" value="F:NADH dehydrogenase activity"/>
    <property type="evidence" value="ECO:0007669"/>
    <property type="project" value="TreeGrafter"/>
</dbReference>
<keyword evidence="5 8" id="KW-1133">Transmembrane helix</keyword>
<dbReference type="GO" id="GO:0015990">
    <property type="term" value="P:electron transport coupled proton transport"/>
    <property type="evidence" value="ECO:0007669"/>
    <property type="project" value="TreeGrafter"/>
</dbReference>
<feature type="transmembrane region" description="Helical" evidence="8">
    <location>
        <begin position="621"/>
        <end position="642"/>
    </location>
</feature>
<dbReference type="InterPro" id="IPR003945">
    <property type="entry name" value="NU5C-like"/>
</dbReference>
<comment type="function">
    <text evidence="1">Core subunit of the mitochondrial membrane respiratory chain NADH dehydrogenase (Complex I) that is believed to belong to the minimal assembly required for catalysis. Complex I functions in the transfer of electrons from NADH to the respiratory chain. The immediate electron acceptor for the enzyme is believed to be ubiquinone.</text>
</comment>
<keyword evidence="13" id="KW-1185">Reference proteome</keyword>
<feature type="domain" description="NADH-Ubiquinone oxidoreductase (complex I) chain 5 N-terminal" evidence="11">
    <location>
        <begin position="62"/>
        <end position="112"/>
    </location>
</feature>
<evidence type="ECO:0000256" key="4">
    <source>
        <dbReference type="ARBA" id="ARBA00022692"/>
    </source>
</evidence>
<dbReference type="InterPro" id="IPR001516">
    <property type="entry name" value="Proton_antipo_N"/>
</dbReference>